<comment type="catalytic activity">
    <reaction evidence="14">
        <text>ATP + H2O = ADP + phosphate + H(+)</text>
        <dbReference type="Rhea" id="RHEA:13065"/>
        <dbReference type="ChEBI" id="CHEBI:15377"/>
        <dbReference type="ChEBI" id="CHEBI:15378"/>
        <dbReference type="ChEBI" id="CHEBI:30616"/>
        <dbReference type="ChEBI" id="CHEBI:43474"/>
        <dbReference type="ChEBI" id="CHEBI:456216"/>
    </reaction>
</comment>
<evidence type="ECO:0000256" key="12">
    <source>
        <dbReference type="ARBA" id="ARBA00034808"/>
    </source>
</evidence>
<evidence type="ECO:0000256" key="9">
    <source>
        <dbReference type="ARBA" id="ARBA00023235"/>
    </source>
</evidence>
<comment type="catalytic activity">
    <reaction evidence="11">
        <text>Couples ATP hydrolysis with the unwinding of duplex DNA by translocating in the 3'-5' direction.</text>
        <dbReference type="EC" id="5.6.2.4"/>
    </reaction>
</comment>
<dbReference type="InterPro" id="IPR036388">
    <property type="entry name" value="WH-like_DNA-bd_sf"/>
</dbReference>
<evidence type="ECO:0000313" key="20">
    <source>
        <dbReference type="RefSeq" id="XP_022251056.1"/>
    </source>
</evidence>
<dbReference type="InterPro" id="IPR004589">
    <property type="entry name" value="DNA_helicase_ATP-dep_RecQ"/>
</dbReference>
<dbReference type="RefSeq" id="XP_022251056.1">
    <property type="nucleotide sequence ID" value="XM_022395348.1"/>
</dbReference>
<evidence type="ECO:0000256" key="11">
    <source>
        <dbReference type="ARBA" id="ARBA00034617"/>
    </source>
</evidence>
<comment type="similarity">
    <text evidence="3">Belongs to the helicase family. RecQ subfamily.</text>
</comment>
<evidence type="ECO:0000256" key="4">
    <source>
        <dbReference type="ARBA" id="ARBA00022741"/>
    </source>
</evidence>
<keyword evidence="5" id="KW-0378">Hydrolase</keyword>
<feature type="compositionally biased region" description="Low complexity" evidence="15">
    <location>
        <begin position="1347"/>
        <end position="1356"/>
    </location>
</feature>
<keyword evidence="6" id="KW-0347">Helicase</keyword>
<organism evidence="19 20">
    <name type="scientific">Limulus polyphemus</name>
    <name type="common">Atlantic horseshoe crab</name>
    <dbReference type="NCBI Taxonomy" id="6850"/>
    <lineage>
        <taxon>Eukaryota</taxon>
        <taxon>Metazoa</taxon>
        <taxon>Ecdysozoa</taxon>
        <taxon>Arthropoda</taxon>
        <taxon>Chelicerata</taxon>
        <taxon>Merostomata</taxon>
        <taxon>Xiphosura</taxon>
        <taxon>Limulidae</taxon>
        <taxon>Limulus</taxon>
    </lineage>
</organism>
<feature type="domain" description="HRDC" evidence="16">
    <location>
        <begin position="1181"/>
        <end position="1261"/>
    </location>
</feature>
<dbReference type="Gene3D" id="1.10.150.80">
    <property type="entry name" value="HRDC domain"/>
    <property type="match status" value="1"/>
</dbReference>
<evidence type="ECO:0000259" key="16">
    <source>
        <dbReference type="PROSITE" id="PS50967"/>
    </source>
</evidence>
<dbReference type="InterPro" id="IPR010997">
    <property type="entry name" value="HRDC-like_sf"/>
</dbReference>
<evidence type="ECO:0000256" key="3">
    <source>
        <dbReference type="ARBA" id="ARBA00005446"/>
    </source>
</evidence>
<dbReference type="SUPFAM" id="SSF46785">
    <property type="entry name" value="Winged helix' DNA-binding domain"/>
    <property type="match status" value="1"/>
</dbReference>
<feature type="compositionally biased region" description="Polar residues" evidence="15">
    <location>
        <begin position="1357"/>
        <end position="1372"/>
    </location>
</feature>
<evidence type="ECO:0000313" key="19">
    <source>
        <dbReference type="Proteomes" id="UP000694941"/>
    </source>
</evidence>
<protein>
    <recommendedName>
        <fullName evidence="12">DNA 3'-5' helicase</fullName>
        <ecNumber evidence="12">5.6.2.4</ecNumber>
    </recommendedName>
    <alternativeName>
        <fullName evidence="13">DNA 3'-5' helicase BLM</fullName>
    </alternativeName>
</protein>
<feature type="region of interest" description="Disordered" evidence="15">
    <location>
        <begin position="103"/>
        <end position="125"/>
    </location>
</feature>
<feature type="region of interest" description="Disordered" evidence="15">
    <location>
        <begin position="257"/>
        <end position="277"/>
    </location>
</feature>
<dbReference type="Pfam" id="PF09382">
    <property type="entry name" value="RQC"/>
    <property type="match status" value="1"/>
</dbReference>
<dbReference type="InterPro" id="IPR027417">
    <property type="entry name" value="P-loop_NTPase"/>
</dbReference>
<dbReference type="Pfam" id="PF00570">
    <property type="entry name" value="HRDC"/>
    <property type="match status" value="1"/>
</dbReference>
<evidence type="ECO:0000256" key="8">
    <source>
        <dbReference type="ARBA" id="ARBA00023125"/>
    </source>
</evidence>
<dbReference type="PANTHER" id="PTHR13710:SF153">
    <property type="entry name" value="RECQ-LIKE DNA HELICASE BLM"/>
    <property type="match status" value="1"/>
</dbReference>
<dbReference type="Proteomes" id="UP000694941">
    <property type="component" value="Unplaced"/>
</dbReference>
<name>A0ABM1T5A0_LIMPO</name>
<dbReference type="NCBIfam" id="TIGR00614">
    <property type="entry name" value="recQ_fam"/>
    <property type="match status" value="1"/>
</dbReference>
<dbReference type="PROSITE" id="PS51192">
    <property type="entry name" value="HELICASE_ATP_BIND_1"/>
    <property type="match status" value="1"/>
</dbReference>
<evidence type="ECO:0000256" key="1">
    <source>
        <dbReference type="ARBA" id="ARBA00001947"/>
    </source>
</evidence>
<dbReference type="Pfam" id="PF16124">
    <property type="entry name" value="RecQ_Zn_bind"/>
    <property type="match status" value="1"/>
</dbReference>
<dbReference type="PROSITE" id="PS00690">
    <property type="entry name" value="DEAH_ATP_HELICASE"/>
    <property type="match status" value="1"/>
</dbReference>
<feature type="compositionally biased region" description="Basic residues" evidence="15">
    <location>
        <begin position="1312"/>
        <end position="1333"/>
    </location>
</feature>
<dbReference type="InterPro" id="IPR011545">
    <property type="entry name" value="DEAD/DEAH_box_helicase_dom"/>
</dbReference>
<dbReference type="InterPro" id="IPR014001">
    <property type="entry name" value="Helicase_ATP-bd"/>
</dbReference>
<feature type="domain" description="Helicase C-terminal" evidence="18">
    <location>
        <begin position="847"/>
        <end position="995"/>
    </location>
</feature>
<feature type="compositionally biased region" description="Basic residues" evidence="15">
    <location>
        <begin position="266"/>
        <end position="276"/>
    </location>
</feature>
<keyword evidence="10" id="KW-0539">Nucleus</keyword>
<accession>A0ABM1T5A0</accession>
<dbReference type="InterPro" id="IPR044876">
    <property type="entry name" value="HRDC_dom_sf"/>
</dbReference>
<proteinExistence type="inferred from homology"/>
<evidence type="ECO:0000256" key="5">
    <source>
        <dbReference type="ARBA" id="ARBA00022801"/>
    </source>
</evidence>
<dbReference type="SUPFAM" id="SSF47819">
    <property type="entry name" value="HRDC-like"/>
    <property type="match status" value="1"/>
</dbReference>
<evidence type="ECO:0000256" key="13">
    <source>
        <dbReference type="ARBA" id="ARBA00044542"/>
    </source>
</evidence>
<evidence type="ECO:0000259" key="17">
    <source>
        <dbReference type="PROSITE" id="PS51192"/>
    </source>
</evidence>
<dbReference type="SMART" id="SM00490">
    <property type="entry name" value="HELICc"/>
    <property type="match status" value="1"/>
</dbReference>
<dbReference type="GeneID" id="106467214"/>
<dbReference type="PROSITE" id="PS51194">
    <property type="entry name" value="HELICASE_CTER"/>
    <property type="match status" value="1"/>
</dbReference>
<keyword evidence="8" id="KW-0238">DNA-binding</keyword>
<dbReference type="SMART" id="SM00956">
    <property type="entry name" value="RQC"/>
    <property type="match status" value="1"/>
</dbReference>
<evidence type="ECO:0000259" key="18">
    <source>
        <dbReference type="PROSITE" id="PS51194"/>
    </source>
</evidence>
<evidence type="ECO:0000256" key="10">
    <source>
        <dbReference type="ARBA" id="ARBA00023242"/>
    </source>
</evidence>
<dbReference type="Pfam" id="PF00271">
    <property type="entry name" value="Helicase_C"/>
    <property type="match status" value="1"/>
</dbReference>
<dbReference type="SMART" id="SM00341">
    <property type="entry name" value="HRDC"/>
    <property type="match status" value="1"/>
</dbReference>
<dbReference type="InterPro" id="IPR032284">
    <property type="entry name" value="RecQ_Zn-bd"/>
</dbReference>
<dbReference type="Gene3D" id="1.10.10.10">
    <property type="entry name" value="Winged helix-like DNA-binding domain superfamily/Winged helix DNA-binding domain"/>
    <property type="match status" value="1"/>
</dbReference>
<sequence>MSNLPKNNLEEHLAQFAASKKIEFNVTSSASTKRNFTFRKSLSLSKHNSRGEEQNKPLKIDPECFQSKITAIQQTSLHSFFKNCNTSSVNKTVCGDPGDMEFDSAPTSMPRPIATVTPQMPSRQPLTTMTNFRKKRSPSSIVCQPKTNAMENSFSKNSVLSIPVDKYDLGYFETVSQRADEKNLARPSLMKKSMSVAYIPETQHPSSVKASDTCNVDHSAGIDEEYITFPTPSPPSIEQIDNDTGNSSDGDFELPVFDTSSSSVGKRTHIPKCRRSSSKDDEKITDKLFLKSQPSTIAMAADHGEQPENKFKERDEEELHSTESVLKDMLFEVMSKICVVIEKQPALLQKFPGLTELFEIRSEVVSKQKELEVVLKNKSKQTPNASLSSRLSSLCHTTRQKDSLTVTSGLKSPHLSIFSSKSLYGKNIYLETFSRTANSPSFSGYAPCKSNGVQKLSPIPISTQQCSQNSSAMTSTSPKAIRQLTFGKQIQTSPGVQFKSMHSSEIVGQRELQSFQPHSSSENSLLHKNCGPETQQIIENIETQNLDFGDEAFIIEDLEQGNASKEASGDYAKVVDYKSVVYDKNTPSTSKQTPSNISNFTGHFYGNQRDDGASIQFKGTNFPHSQELLSVFHNIFGLQKFRHNQLEAINAALLGEDCFVLMPTGGGKSLCYQLPAIVTSGVTIVVSPLRSLIQDQVQKLCSLDVPANHLSGEMSNSTAANIYRQLTMREPGIKLLYVTPEKISASDKLMSLFEGLYNRKLLARFVVDEAHCVSQWGHDFRPDYKRLKVLREKFPGVPMIALTATATPRVRIDILHQLDMKKPKWFLQSFNRPNLKYEMRQKKGKSAIRDIIDLIKSQFSGMCGIIYCLSRRECDEVARDLSENKIKAISYHAGLENENRNHIQEMWLNDKCQVICATIAFGMGIDKPDVRFVIHYSMPKSIEGFYQESGRAGRDGETSWCILFYSYQDVQRMRRIIEKDCENPQAKRTHLDNLYRMVQYCENKADCRRVQMLEYFGEIFDKQLCISSSKTTCDNCNSKETYEMCNVTEDAKAIVQCVLNMVGIRRQNNYTLNYIVDIFKGSNNSKIQSAGHTSLPLHGKGQAYQRSDAERLVRKLVMDGFLQEDLVINHMDHAATYLRPGRRHLELLRGQTQINFHMKRGSKRSDSVQPVPQNEEDKEIQKLIERCYADLVQLSKAIAAERCIHYTNVINLEALRQMSREMPMTEEEMLRIPHITKVIFEKYGQQFLDVTQRFSAERVVFSLVLDAEKAEQHNLLFDDKWEDDTLFDAGPSTSVPVRNKRKANGGKGGGKPTKRARKGFFKGNQKGRMKKGGNKQFNKTSKKKWTKTTNSNNYSTQDNWNQSTKLEQTSSWPRKPLGFLPTPQPQHKVIGNKLMTRSFLPQPKFLSKV</sequence>
<evidence type="ECO:0000256" key="6">
    <source>
        <dbReference type="ARBA" id="ARBA00022806"/>
    </source>
</evidence>
<gene>
    <name evidence="20" type="primary">LOC106467214</name>
</gene>
<dbReference type="InterPro" id="IPR002121">
    <property type="entry name" value="HRDC_dom"/>
</dbReference>
<dbReference type="Gene3D" id="3.40.50.300">
    <property type="entry name" value="P-loop containing nucleotide triphosphate hydrolases"/>
    <property type="match status" value="2"/>
</dbReference>
<reference evidence="20" key="1">
    <citation type="submission" date="2025-08" db="UniProtKB">
        <authorList>
            <consortium name="RefSeq"/>
        </authorList>
    </citation>
    <scope>IDENTIFICATION</scope>
    <source>
        <tissue evidence="20">Muscle</tissue>
    </source>
</reference>
<keyword evidence="9" id="KW-0413">Isomerase</keyword>
<keyword evidence="19" id="KW-1185">Reference proteome</keyword>
<evidence type="ECO:0000256" key="15">
    <source>
        <dbReference type="SAM" id="MobiDB-lite"/>
    </source>
</evidence>
<dbReference type="SUPFAM" id="SSF52540">
    <property type="entry name" value="P-loop containing nucleoside triphosphate hydrolases"/>
    <property type="match status" value="1"/>
</dbReference>
<dbReference type="PROSITE" id="PS50967">
    <property type="entry name" value="HRDC"/>
    <property type="match status" value="1"/>
</dbReference>
<dbReference type="InterPro" id="IPR036390">
    <property type="entry name" value="WH_DNA-bd_sf"/>
</dbReference>
<dbReference type="PANTHER" id="PTHR13710">
    <property type="entry name" value="DNA HELICASE RECQ FAMILY MEMBER"/>
    <property type="match status" value="1"/>
</dbReference>
<dbReference type="SMART" id="SM00487">
    <property type="entry name" value="DEXDc"/>
    <property type="match status" value="1"/>
</dbReference>
<evidence type="ECO:0000256" key="7">
    <source>
        <dbReference type="ARBA" id="ARBA00022840"/>
    </source>
</evidence>
<feature type="region of interest" description="Disordered" evidence="15">
    <location>
        <begin position="1289"/>
        <end position="1382"/>
    </location>
</feature>
<evidence type="ECO:0000256" key="14">
    <source>
        <dbReference type="ARBA" id="ARBA00049360"/>
    </source>
</evidence>
<feature type="domain" description="Helicase ATP-binding" evidence="17">
    <location>
        <begin position="649"/>
        <end position="824"/>
    </location>
</feature>
<comment type="subcellular location">
    <subcellularLocation>
        <location evidence="2">Nucleus</location>
    </subcellularLocation>
</comment>
<dbReference type="EC" id="5.6.2.4" evidence="12"/>
<evidence type="ECO:0000256" key="2">
    <source>
        <dbReference type="ARBA" id="ARBA00004123"/>
    </source>
</evidence>
<keyword evidence="4" id="KW-0547">Nucleotide-binding</keyword>
<dbReference type="Pfam" id="PF00270">
    <property type="entry name" value="DEAD"/>
    <property type="match status" value="1"/>
</dbReference>
<dbReference type="InterPro" id="IPR018982">
    <property type="entry name" value="RQC_domain"/>
</dbReference>
<dbReference type="CDD" id="cd18794">
    <property type="entry name" value="SF2_C_RecQ"/>
    <property type="match status" value="1"/>
</dbReference>
<feature type="compositionally biased region" description="Polar residues" evidence="15">
    <location>
        <begin position="116"/>
        <end position="125"/>
    </location>
</feature>
<dbReference type="InterPro" id="IPR001650">
    <property type="entry name" value="Helicase_C-like"/>
</dbReference>
<keyword evidence="7" id="KW-0067">ATP-binding</keyword>
<comment type="cofactor">
    <cofactor evidence="1">
        <name>Zn(2+)</name>
        <dbReference type="ChEBI" id="CHEBI:29105"/>
    </cofactor>
</comment>
<dbReference type="InterPro" id="IPR002464">
    <property type="entry name" value="DNA/RNA_helicase_DEAH_CS"/>
</dbReference>